<dbReference type="AlphaFoldDB" id="A0A0E9NBG0"/>
<gene>
    <name evidence="13" type="ORF">G7K_1245-t1</name>
</gene>
<keyword evidence="14" id="KW-1185">Reference proteome</keyword>
<evidence type="ECO:0000256" key="10">
    <source>
        <dbReference type="SAM" id="Phobius"/>
    </source>
</evidence>
<evidence type="ECO:0000256" key="3">
    <source>
        <dbReference type="ARBA" id="ARBA00022448"/>
    </source>
</evidence>
<comment type="caution">
    <text evidence="13">The sequence shown here is derived from an EMBL/GenBank/DDBJ whole genome shotgun (WGS) entry which is preliminary data.</text>
</comment>
<dbReference type="InterPro" id="IPR036640">
    <property type="entry name" value="ABC1_TM_sf"/>
</dbReference>
<reference evidence="13 14" key="3">
    <citation type="journal article" date="2015" name="Genome Announc.">
        <title>Draft Genome Sequence of the Archiascomycetous Yeast Saitoella complicata.</title>
        <authorList>
            <person name="Yamauchi K."/>
            <person name="Kondo S."/>
            <person name="Hamamoto M."/>
            <person name="Takahashi Y."/>
            <person name="Ogura Y."/>
            <person name="Hayashi T."/>
            <person name="Nishida H."/>
        </authorList>
    </citation>
    <scope>NUCLEOTIDE SEQUENCE [LARGE SCALE GENOMIC DNA]</scope>
    <source>
        <strain evidence="13 14">NRRL Y-17804</strain>
    </source>
</reference>
<dbReference type="InterPro" id="IPR003593">
    <property type="entry name" value="AAA+_ATPase"/>
</dbReference>
<keyword evidence="3" id="KW-0813">Transport</keyword>
<dbReference type="GO" id="GO:0005524">
    <property type="term" value="F:ATP binding"/>
    <property type="evidence" value="ECO:0007669"/>
    <property type="project" value="UniProtKB-KW"/>
</dbReference>
<evidence type="ECO:0000256" key="6">
    <source>
        <dbReference type="ARBA" id="ARBA00022840"/>
    </source>
</evidence>
<dbReference type="GO" id="GO:0015910">
    <property type="term" value="P:long-chain fatty acid import into peroxisome"/>
    <property type="evidence" value="ECO:0007669"/>
    <property type="project" value="TreeGrafter"/>
</dbReference>
<feature type="transmembrane region" description="Helical" evidence="10">
    <location>
        <begin position="228"/>
        <end position="252"/>
    </location>
</feature>
<dbReference type="CDD" id="cd03223">
    <property type="entry name" value="ABCD_peroxisomal_ALDP"/>
    <property type="match status" value="1"/>
</dbReference>
<evidence type="ECO:0000256" key="2">
    <source>
        <dbReference type="ARBA" id="ARBA00008575"/>
    </source>
</evidence>
<keyword evidence="5" id="KW-0547">Nucleotide-binding</keyword>
<comment type="similarity">
    <text evidence="2">Belongs to the ABC transporter superfamily. ABCD family. Peroxisomal fatty acyl CoA transporter (TC 3.A.1.203) subfamily.</text>
</comment>
<feature type="transmembrane region" description="Helical" evidence="10">
    <location>
        <begin position="140"/>
        <end position="160"/>
    </location>
</feature>
<dbReference type="GO" id="GO:0140359">
    <property type="term" value="F:ABC-type transporter activity"/>
    <property type="evidence" value="ECO:0007669"/>
    <property type="project" value="InterPro"/>
</dbReference>
<feature type="domain" description="ABC transporter" evidence="11">
    <location>
        <begin position="444"/>
        <end position="672"/>
    </location>
</feature>
<evidence type="ECO:0008006" key="15">
    <source>
        <dbReference type="Google" id="ProtNLM"/>
    </source>
</evidence>
<accession>A0A0E9NBG0</accession>
<evidence type="ECO:0000259" key="12">
    <source>
        <dbReference type="PROSITE" id="PS50929"/>
    </source>
</evidence>
<evidence type="ECO:0000259" key="11">
    <source>
        <dbReference type="PROSITE" id="PS50893"/>
    </source>
</evidence>
<feature type="transmembrane region" description="Helical" evidence="10">
    <location>
        <begin position="333"/>
        <end position="353"/>
    </location>
</feature>
<keyword evidence="6" id="KW-0067">ATP-binding</keyword>
<dbReference type="PROSITE" id="PS50929">
    <property type="entry name" value="ABC_TM1F"/>
    <property type="match status" value="1"/>
</dbReference>
<name>A0A0E9NBG0_SAICN</name>
<dbReference type="GO" id="GO:0006635">
    <property type="term" value="P:fatty acid beta-oxidation"/>
    <property type="evidence" value="ECO:0007669"/>
    <property type="project" value="TreeGrafter"/>
</dbReference>
<evidence type="ECO:0000256" key="8">
    <source>
        <dbReference type="ARBA" id="ARBA00023136"/>
    </source>
</evidence>
<dbReference type="PANTHER" id="PTHR11384:SF69">
    <property type="entry name" value="PEROXISOMAL LONG-CHAIN FATTY ACID IMPORT PROTEIN 1"/>
    <property type="match status" value="1"/>
</dbReference>
<evidence type="ECO:0000256" key="4">
    <source>
        <dbReference type="ARBA" id="ARBA00022692"/>
    </source>
</evidence>
<reference evidence="13 14" key="2">
    <citation type="journal article" date="2014" name="J. Gen. Appl. Microbiol.">
        <title>The early diverging ascomycetous budding yeast Saitoella complicata has three histone deacetylases belonging to the Clr6, Hos2, and Rpd3 lineages.</title>
        <authorList>
            <person name="Nishida H."/>
            <person name="Matsumoto T."/>
            <person name="Kondo S."/>
            <person name="Hamamoto M."/>
            <person name="Yoshikawa H."/>
        </authorList>
    </citation>
    <scope>NUCLEOTIDE SEQUENCE [LARGE SCALE GENOMIC DNA]</scope>
    <source>
        <strain evidence="13 14">NRRL Y-17804</strain>
    </source>
</reference>
<dbReference type="PROSITE" id="PS50893">
    <property type="entry name" value="ABC_TRANSPORTER_2"/>
    <property type="match status" value="1"/>
</dbReference>
<evidence type="ECO:0000256" key="1">
    <source>
        <dbReference type="ARBA" id="ARBA00004585"/>
    </source>
</evidence>
<reference evidence="13 14" key="1">
    <citation type="journal article" date="2011" name="J. Gen. Appl. Microbiol.">
        <title>Draft genome sequencing of the enigmatic yeast Saitoella complicata.</title>
        <authorList>
            <person name="Nishida H."/>
            <person name="Hamamoto M."/>
            <person name="Sugiyama J."/>
        </authorList>
    </citation>
    <scope>NUCLEOTIDE SEQUENCE [LARGE SCALE GENOMIC DNA]</scope>
    <source>
        <strain evidence="13 14">NRRL Y-17804</strain>
    </source>
</reference>
<evidence type="ECO:0000256" key="5">
    <source>
        <dbReference type="ARBA" id="ARBA00022741"/>
    </source>
</evidence>
<evidence type="ECO:0000256" key="9">
    <source>
        <dbReference type="SAM" id="MobiDB-lite"/>
    </source>
</evidence>
<dbReference type="InterPro" id="IPR050835">
    <property type="entry name" value="ABC_transporter_sub-D"/>
</dbReference>
<comment type="subcellular location">
    <subcellularLocation>
        <location evidence="1">Peroxisome membrane</location>
        <topology evidence="1">Multi-pass membrane protein</topology>
    </subcellularLocation>
</comment>
<proteinExistence type="inferred from homology"/>
<dbReference type="PANTHER" id="PTHR11384">
    <property type="entry name" value="ATP-BINDING CASSETTE, SUB-FAMILY D MEMBER"/>
    <property type="match status" value="1"/>
</dbReference>
<keyword evidence="8 10" id="KW-0472">Membrane</keyword>
<evidence type="ECO:0000313" key="14">
    <source>
        <dbReference type="Proteomes" id="UP000033140"/>
    </source>
</evidence>
<dbReference type="Pfam" id="PF06472">
    <property type="entry name" value="ABC_membrane_2"/>
    <property type="match status" value="1"/>
</dbReference>
<organism evidence="13 14">
    <name type="scientific">Saitoella complicata (strain BCRC 22490 / CBS 7301 / JCM 7358 / NBRC 10748 / NRRL Y-17804)</name>
    <dbReference type="NCBI Taxonomy" id="698492"/>
    <lineage>
        <taxon>Eukaryota</taxon>
        <taxon>Fungi</taxon>
        <taxon>Dikarya</taxon>
        <taxon>Ascomycota</taxon>
        <taxon>Taphrinomycotina</taxon>
        <taxon>Taphrinomycotina incertae sedis</taxon>
        <taxon>Saitoella</taxon>
    </lineage>
</organism>
<evidence type="ECO:0000256" key="7">
    <source>
        <dbReference type="ARBA" id="ARBA00022989"/>
    </source>
</evidence>
<dbReference type="SMART" id="SM00382">
    <property type="entry name" value="AAA"/>
    <property type="match status" value="1"/>
</dbReference>
<feature type="domain" description="ABC transmembrane type-1" evidence="12">
    <location>
        <begin position="105"/>
        <end position="359"/>
    </location>
</feature>
<dbReference type="SUPFAM" id="SSF90123">
    <property type="entry name" value="ABC transporter transmembrane region"/>
    <property type="match status" value="1"/>
</dbReference>
<dbReference type="GO" id="GO:0005778">
    <property type="term" value="C:peroxisomal membrane"/>
    <property type="evidence" value="ECO:0007669"/>
    <property type="project" value="UniProtKB-SubCell"/>
</dbReference>
<keyword evidence="4 10" id="KW-0812">Transmembrane</keyword>
<sequence length="729" mass="81717">MAVLSKDVSTRLGRLSEVYLRYRPKIGRAFIFALVCMLVARVRRTVLLLRKTSTTAEPDPDTTKKKGKQRVELNATFLHQFRSLLRICIPTPTSPPSLLLLTNSIFLLLRTLLSLRVASLDGQLVSSLVRARPRTFLWRLGEWMLIAVPATYVNAMLGYLQGRLGMEYRGRLTRVVVGEYLRDNMFYRIGNLDERIQNPDQLLTVDIAKFSSSLAALWGNLAKPMVDIIIYSIQLGNAVGGEALLTMALFVIGSSRLLRGLTPPFGRFAAEEARLEGEFRGVHANVIECAEEIALYRGHDPEKTTLDTSYFSLIKHINRTLRRRLWFNTAEDFILKYVFGAAGLLLCAVPVFAGGADLGKATEEFIRNRRLLLAGSDSFGRIMYSYKEISELAGYTSRVSSLFDTMRDIEAGKLQKTLIATNRSEAEKVLASRGTIIESPNSEIQFENVPIVSPNGDVLVKSLSFWVKKGGHLLVVGPNGSGKSSLFRILGSLWPVYGGVVRKPPAKDIFYIPQRPYLSIGTLRDQVIYPHTKKDMLEKGVTDEMLFDILKVMKISGIVAREGGWDEEREWRDALSGGDKQRIAAARLFYHAPQYAILDECTSALSLDMEEIMYTHATSLGITLMTVSHRPSLWKYHQYILQYDGQGGYIFTELDAEERLRLEEEKGRLDVLLARVPEMEERLRELKEAKGHGGVASHSSDEEEGKDNALPVGEEAKVKTQDGVVLVDT</sequence>
<evidence type="ECO:0000313" key="13">
    <source>
        <dbReference type="EMBL" id="GAO47031.1"/>
    </source>
</evidence>
<dbReference type="GO" id="GO:0005324">
    <property type="term" value="F:long-chain fatty acid transmembrane transporter activity"/>
    <property type="evidence" value="ECO:0007669"/>
    <property type="project" value="TreeGrafter"/>
</dbReference>
<feature type="region of interest" description="Disordered" evidence="9">
    <location>
        <begin position="687"/>
        <end position="714"/>
    </location>
</feature>
<dbReference type="GO" id="GO:0007031">
    <property type="term" value="P:peroxisome organization"/>
    <property type="evidence" value="ECO:0007669"/>
    <property type="project" value="TreeGrafter"/>
</dbReference>
<dbReference type="Gene3D" id="1.20.1560.10">
    <property type="entry name" value="ABC transporter type 1, transmembrane domain"/>
    <property type="match status" value="1"/>
</dbReference>
<keyword evidence="7 10" id="KW-1133">Transmembrane helix</keyword>
<dbReference type="InterPro" id="IPR027417">
    <property type="entry name" value="P-loop_NTPase"/>
</dbReference>
<protein>
    <recommendedName>
        <fullName evidence="15">ABC transporter domain-containing protein</fullName>
    </recommendedName>
</protein>
<dbReference type="Proteomes" id="UP000033140">
    <property type="component" value="Unassembled WGS sequence"/>
</dbReference>
<dbReference type="OMA" id="DIQAGHF"/>
<dbReference type="InterPro" id="IPR011527">
    <property type="entry name" value="ABC1_TM_dom"/>
</dbReference>
<dbReference type="Pfam" id="PF00005">
    <property type="entry name" value="ABC_tran"/>
    <property type="match status" value="1"/>
</dbReference>
<dbReference type="EMBL" id="BACD03000007">
    <property type="protein sequence ID" value="GAO47031.1"/>
    <property type="molecule type" value="Genomic_DNA"/>
</dbReference>
<dbReference type="InterPro" id="IPR003439">
    <property type="entry name" value="ABC_transporter-like_ATP-bd"/>
</dbReference>
<dbReference type="STRING" id="698492.A0A0E9NBG0"/>
<dbReference type="GO" id="GO:0016887">
    <property type="term" value="F:ATP hydrolysis activity"/>
    <property type="evidence" value="ECO:0007669"/>
    <property type="project" value="InterPro"/>
</dbReference>
<feature type="transmembrane region" description="Helical" evidence="10">
    <location>
        <begin position="26"/>
        <end position="42"/>
    </location>
</feature>
<dbReference type="SUPFAM" id="SSF52540">
    <property type="entry name" value="P-loop containing nucleoside triphosphate hydrolases"/>
    <property type="match status" value="1"/>
</dbReference>
<dbReference type="GO" id="GO:0042760">
    <property type="term" value="P:very long-chain fatty acid catabolic process"/>
    <property type="evidence" value="ECO:0007669"/>
    <property type="project" value="TreeGrafter"/>
</dbReference>
<dbReference type="FunFam" id="3.40.50.300:FF:000636">
    <property type="entry name" value="ATP-binding cassette sub-family D member 3"/>
    <property type="match status" value="1"/>
</dbReference>
<dbReference type="Gene3D" id="3.40.50.300">
    <property type="entry name" value="P-loop containing nucleotide triphosphate hydrolases"/>
    <property type="match status" value="1"/>
</dbReference>